<feature type="domain" description="AMMECR1" evidence="2">
    <location>
        <begin position="7"/>
        <end position="201"/>
    </location>
</feature>
<dbReference type="Pfam" id="PF01871">
    <property type="entry name" value="AMMECR1"/>
    <property type="match status" value="1"/>
</dbReference>
<dbReference type="KEGG" id="pfu:PF1979"/>
<dbReference type="GeneID" id="41713801"/>
<dbReference type="NCBIfam" id="TIGR00296">
    <property type="entry name" value="TIGR00296 family protein"/>
    <property type="match status" value="1"/>
</dbReference>
<evidence type="ECO:0000256" key="1">
    <source>
        <dbReference type="HAMAP-Rule" id="MF_00645"/>
    </source>
</evidence>
<dbReference type="PANTHER" id="PTHR13016:SF0">
    <property type="entry name" value="AMME SYNDROME CANDIDATE GENE 1 PROTEIN"/>
    <property type="match status" value="1"/>
</dbReference>
<evidence type="ECO:0000313" key="3">
    <source>
        <dbReference type="EMBL" id="QEK79574.1"/>
    </source>
</evidence>
<evidence type="ECO:0000259" key="2">
    <source>
        <dbReference type="PROSITE" id="PS51112"/>
    </source>
</evidence>
<dbReference type="Gene3D" id="3.30.1490.150">
    <property type="entry name" value="Hypothetical protein ph0010, domain 2"/>
    <property type="match status" value="1"/>
</dbReference>
<organism evidence="3 4">
    <name type="scientific">Pyrococcus furiosus (strain ATCC 43587 / DSM 3638 / JCM 8422 / Vc1)</name>
    <dbReference type="NCBI Taxonomy" id="186497"/>
    <lineage>
        <taxon>Archaea</taxon>
        <taxon>Methanobacteriati</taxon>
        <taxon>Methanobacteriota</taxon>
        <taxon>Thermococci</taxon>
        <taxon>Thermococcales</taxon>
        <taxon>Thermococcaceae</taxon>
        <taxon>Pyrococcus</taxon>
    </lineage>
</organism>
<dbReference type="InterPro" id="IPR036071">
    <property type="entry name" value="AMMECR1_dom_sf"/>
</dbReference>
<reference evidence="3 4" key="1">
    <citation type="submission" date="2017-08" db="EMBL/GenBank/DDBJ databases">
        <title>Resequencing and Reannotation of the genome of Pyrococcus furiosus type strain DSM3638.</title>
        <authorList>
            <person name="Reichelt R.M."/>
            <person name="Bunk B."/>
        </authorList>
    </citation>
    <scope>NUCLEOTIDE SEQUENCE [LARGE SCALE GENOMIC DNA]</scope>
    <source>
        <strain evidence="3 4">DSM 3638</strain>
    </source>
</reference>
<name>A0A5C0XUL1_PYRFU</name>
<dbReference type="HAMAP" id="MF_00645">
    <property type="entry name" value="AMMECR1"/>
    <property type="match status" value="1"/>
</dbReference>
<dbReference type="PANTHER" id="PTHR13016">
    <property type="entry name" value="AMMECR1 HOMOLOG"/>
    <property type="match status" value="1"/>
</dbReference>
<accession>A0A5C0XUL1</accession>
<dbReference type="NCBIfam" id="TIGR04335">
    <property type="entry name" value="AmmeMemoSam_A"/>
    <property type="match status" value="1"/>
</dbReference>
<protein>
    <recommendedName>
        <fullName evidence="1">Protein PFDSM3638_09965</fullName>
    </recommendedName>
</protein>
<evidence type="ECO:0000313" key="4">
    <source>
        <dbReference type="Proteomes" id="UP000324354"/>
    </source>
</evidence>
<dbReference type="GeneID" id="13301201"/>
<dbReference type="SUPFAM" id="SSF143447">
    <property type="entry name" value="AMMECR1-like"/>
    <property type="match status" value="1"/>
</dbReference>
<dbReference type="Proteomes" id="UP000324354">
    <property type="component" value="Chromosome"/>
</dbReference>
<sequence>MYRIKDEWGEFLVRLARRAIEEYLRTGREIEPPKDIPPELWEKMGVFVTLNRHNVPPQAALRGCIGFPLPIYPLVKATIKAAIYAAVDDPRFPPVKLEEMNNIVVEVSVLTPPELIEGPPEERPKKIKVGRDGLIVEKGIYTGLLLPQVAVEWGWDEEEFLAETCWKAGLPPDCWLDEDTKVYKFTAEIFEEEYPRGPVKRKPLIPQSQD</sequence>
<dbReference type="InterPro" id="IPR023472">
    <property type="entry name" value="Uncharacterised_MJ0810"/>
</dbReference>
<dbReference type="EMBL" id="CP023154">
    <property type="protein sequence ID" value="QEK79574.1"/>
    <property type="molecule type" value="Genomic_DNA"/>
</dbReference>
<proteinExistence type="inferred from homology"/>
<dbReference type="OrthoDB" id="25187at2157"/>
<dbReference type="RefSeq" id="WP_011013121.1">
    <property type="nucleotide sequence ID" value="NC_003413.1"/>
</dbReference>
<gene>
    <name evidence="3" type="ORF">PFDSM3638_09965</name>
</gene>
<dbReference type="PROSITE" id="PS51112">
    <property type="entry name" value="AMMECR1"/>
    <property type="match status" value="1"/>
</dbReference>
<dbReference type="Gene3D" id="3.30.700.20">
    <property type="entry name" value="Hypothetical protein ph0010, domain 1"/>
    <property type="match status" value="1"/>
</dbReference>
<dbReference type="SMR" id="A0A5C0XUL1"/>
<dbReference type="InterPro" id="IPR002733">
    <property type="entry name" value="AMMECR1_domain"/>
</dbReference>
<dbReference type="InterPro" id="IPR027623">
    <property type="entry name" value="AmmeMemoSam_A"/>
</dbReference>
<dbReference type="InterPro" id="IPR023473">
    <property type="entry name" value="AMMECR1"/>
</dbReference>
<dbReference type="AlphaFoldDB" id="A0A5C0XUL1"/>
<dbReference type="InterPro" id="IPR027485">
    <property type="entry name" value="AMMECR1_N"/>
</dbReference>
<dbReference type="NCBIfam" id="NF002000">
    <property type="entry name" value="PRK00801.1"/>
    <property type="match status" value="1"/>
</dbReference>